<evidence type="ECO:0000259" key="1">
    <source>
        <dbReference type="Pfam" id="PF08269"/>
    </source>
</evidence>
<dbReference type="AlphaFoldDB" id="A0A645G955"/>
<dbReference type="EMBL" id="VSSQ01070545">
    <property type="protein sequence ID" value="MPN22329.1"/>
    <property type="molecule type" value="Genomic_DNA"/>
</dbReference>
<dbReference type="InterPro" id="IPR004010">
    <property type="entry name" value="Double_Cache_2"/>
</dbReference>
<feature type="domain" description="Double Cache" evidence="1">
    <location>
        <begin position="35"/>
        <end position="124"/>
    </location>
</feature>
<comment type="caution">
    <text evidence="2">The sequence shown here is derived from an EMBL/GenBank/DDBJ whole genome shotgun (WGS) entry which is preliminary data.</text>
</comment>
<name>A0A645G955_9ZZZZ</name>
<accession>A0A645G955</accession>
<reference evidence="2" key="1">
    <citation type="submission" date="2019-08" db="EMBL/GenBank/DDBJ databases">
        <authorList>
            <person name="Kucharzyk K."/>
            <person name="Murdoch R.W."/>
            <person name="Higgins S."/>
            <person name="Loffler F."/>
        </authorList>
    </citation>
    <scope>NUCLEOTIDE SEQUENCE</scope>
</reference>
<proteinExistence type="predicted"/>
<dbReference type="Gene3D" id="3.30.450.20">
    <property type="entry name" value="PAS domain"/>
    <property type="match status" value="1"/>
</dbReference>
<gene>
    <name evidence="2" type="ORF">SDC9_169712</name>
</gene>
<organism evidence="2">
    <name type="scientific">bioreactor metagenome</name>
    <dbReference type="NCBI Taxonomy" id="1076179"/>
    <lineage>
        <taxon>unclassified sequences</taxon>
        <taxon>metagenomes</taxon>
        <taxon>ecological metagenomes</taxon>
    </lineage>
</organism>
<protein>
    <recommendedName>
        <fullName evidence="1">Double Cache domain-containing protein</fullName>
    </recommendedName>
</protein>
<sequence length="131" mass="14642">MELVNTTAVAVEKNASDTFRRINAGEAPYRNKKDQGLYTFVYDTNLTIVANADNIQVVGENFKGKTDVTGKPFRDEILEGALKNGTGWVDYVYMHPVQTNLYYKTTYYRLTQGSDGKSYIVCSGNFKLCGA</sequence>
<evidence type="ECO:0000313" key="2">
    <source>
        <dbReference type="EMBL" id="MPN22329.1"/>
    </source>
</evidence>
<dbReference type="Pfam" id="PF08269">
    <property type="entry name" value="dCache_2"/>
    <property type="match status" value="1"/>
</dbReference>